<dbReference type="InterPro" id="IPR050214">
    <property type="entry name" value="Cys_Synth/Cystath_Beta-Synth"/>
</dbReference>
<feature type="region of interest" description="Disordered" evidence="2">
    <location>
        <begin position="1"/>
        <end position="70"/>
    </location>
</feature>
<keyword evidence="5" id="KW-1185">Reference proteome</keyword>
<feature type="domain" description="Tryptophan synthase beta chain-like PALP" evidence="3">
    <location>
        <begin position="137"/>
        <end position="188"/>
    </location>
</feature>
<sequence length="223" mass="24345">MKRAPLSKRQNQNASAKIKTLPQISSFEEPRPPCAARPPLEPRPRSKRDSPTPLRRPTPRWNPDPDQRPPCAARLQCSLSGPTTRSVGPAVYFWSFTTNIGAFYSFSVSAPNGTVSPHNLIDPSSMGEASTTIAKDVTELIGNTPLVYLNKVTEGCVAKVAAKLEMMEPCSSVKDRIGYSMISDAEEQGLITPGVQRMNSAKNEIDAFHKQRDVIPLDVTGVV</sequence>
<organism evidence="4 5">
    <name type="scientific">Carex littledalei</name>
    <dbReference type="NCBI Taxonomy" id="544730"/>
    <lineage>
        <taxon>Eukaryota</taxon>
        <taxon>Viridiplantae</taxon>
        <taxon>Streptophyta</taxon>
        <taxon>Embryophyta</taxon>
        <taxon>Tracheophyta</taxon>
        <taxon>Spermatophyta</taxon>
        <taxon>Magnoliopsida</taxon>
        <taxon>Liliopsida</taxon>
        <taxon>Poales</taxon>
        <taxon>Cyperaceae</taxon>
        <taxon>Cyperoideae</taxon>
        <taxon>Cariceae</taxon>
        <taxon>Carex</taxon>
        <taxon>Carex subgen. Euthyceras</taxon>
    </lineage>
</organism>
<proteinExistence type="predicted"/>
<dbReference type="Pfam" id="PF00291">
    <property type="entry name" value="PALP"/>
    <property type="match status" value="1"/>
</dbReference>
<dbReference type="GO" id="GO:0006535">
    <property type="term" value="P:cysteine biosynthetic process from serine"/>
    <property type="evidence" value="ECO:0007669"/>
    <property type="project" value="InterPro"/>
</dbReference>
<dbReference type="InterPro" id="IPR001926">
    <property type="entry name" value="TrpB-like_PALP"/>
</dbReference>
<comment type="caution">
    <text evidence="4">The sequence shown here is derived from an EMBL/GenBank/DDBJ whole genome shotgun (WGS) entry which is preliminary data.</text>
</comment>
<reference evidence="4" key="1">
    <citation type="submission" date="2020-01" db="EMBL/GenBank/DDBJ databases">
        <title>Genome sequence of Kobresia littledalei, the first chromosome-level genome in the family Cyperaceae.</title>
        <authorList>
            <person name="Qu G."/>
        </authorList>
    </citation>
    <scope>NUCLEOTIDE SEQUENCE</scope>
    <source>
        <strain evidence="4">C.B.Clarke</strain>
        <tissue evidence="4">Leaf</tissue>
    </source>
</reference>
<dbReference type="PANTHER" id="PTHR10314">
    <property type="entry name" value="CYSTATHIONINE BETA-SYNTHASE"/>
    <property type="match status" value="1"/>
</dbReference>
<feature type="compositionally biased region" description="Basic and acidic residues" evidence="2">
    <location>
        <begin position="40"/>
        <end position="50"/>
    </location>
</feature>
<dbReference type="Gene3D" id="3.40.50.1100">
    <property type="match status" value="2"/>
</dbReference>
<comment type="cofactor">
    <cofactor evidence="1">
        <name>pyridoxal 5'-phosphate</name>
        <dbReference type="ChEBI" id="CHEBI:597326"/>
    </cofactor>
</comment>
<dbReference type="InterPro" id="IPR036052">
    <property type="entry name" value="TrpB-like_PALP_sf"/>
</dbReference>
<dbReference type="PROSITE" id="PS00901">
    <property type="entry name" value="CYS_SYNTHASE"/>
    <property type="match status" value="1"/>
</dbReference>
<name>A0A833RHD1_9POAL</name>
<dbReference type="EMBL" id="SWLB01000004">
    <property type="protein sequence ID" value="KAF3339106.1"/>
    <property type="molecule type" value="Genomic_DNA"/>
</dbReference>
<evidence type="ECO:0000313" key="5">
    <source>
        <dbReference type="Proteomes" id="UP000623129"/>
    </source>
</evidence>
<gene>
    <name evidence="4" type="ORF">FCM35_KLT16577</name>
</gene>
<accession>A0A833RHD1</accession>
<evidence type="ECO:0000313" key="4">
    <source>
        <dbReference type="EMBL" id="KAF3339106.1"/>
    </source>
</evidence>
<dbReference type="AlphaFoldDB" id="A0A833RHD1"/>
<protein>
    <submittedName>
        <fullName evidence="4">Cysteine synthase</fullName>
    </submittedName>
</protein>
<dbReference type="Proteomes" id="UP000623129">
    <property type="component" value="Unassembled WGS sequence"/>
</dbReference>
<dbReference type="SUPFAM" id="SSF53686">
    <property type="entry name" value="Tryptophan synthase beta subunit-like PLP-dependent enzymes"/>
    <property type="match status" value="1"/>
</dbReference>
<evidence type="ECO:0000256" key="2">
    <source>
        <dbReference type="SAM" id="MobiDB-lite"/>
    </source>
</evidence>
<evidence type="ECO:0000259" key="3">
    <source>
        <dbReference type="Pfam" id="PF00291"/>
    </source>
</evidence>
<dbReference type="InterPro" id="IPR001216">
    <property type="entry name" value="P-phosphate_BS"/>
</dbReference>
<dbReference type="OrthoDB" id="10259545at2759"/>
<evidence type="ECO:0000256" key="1">
    <source>
        <dbReference type="ARBA" id="ARBA00001933"/>
    </source>
</evidence>